<reference evidence="2" key="1">
    <citation type="submission" date="2021-01" db="EMBL/GenBank/DDBJ databases">
        <authorList>
            <person name="Corre E."/>
            <person name="Pelletier E."/>
            <person name="Niang G."/>
            <person name="Scheremetjew M."/>
            <person name="Finn R."/>
            <person name="Kale V."/>
            <person name="Holt S."/>
            <person name="Cochrane G."/>
            <person name="Meng A."/>
            <person name="Brown T."/>
            <person name="Cohen L."/>
        </authorList>
    </citation>
    <scope>NUCLEOTIDE SEQUENCE</scope>
    <source>
        <strain evidence="2">Pop2</strain>
    </source>
</reference>
<accession>A0A7S1YV53</accession>
<evidence type="ECO:0008006" key="3">
    <source>
        <dbReference type="Google" id="ProtNLM"/>
    </source>
</evidence>
<gene>
    <name evidence="2" type="ORF">DBRI1063_LOCUS5785</name>
</gene>
<name>A0A7S1YV53_9STRA</name>
<dbReference type="AlphaFoldDB" id="A0A7S1YV53"/>
<dbReference type="InterPro" id="IPR035985">
    <property type="entry name" value="Ubiquitin-activating_enz"/>
</dbReference>
<dbReference type="EMBL" id="HBGN01009003">
    <property type="protein sequence ID" value="CAD9320124.1"/>
    <property type="molecule type" value="Transcribed_RNA"/>
</dbReference>
<proteinExistence type="predicted"/>
<sequence>MSSARVLYVHTTGVSSEILKNLVLAGVKAAICDGRPYPSSMATTPSSFLPPGERDGTSKEETGDTDKNEKEDKTSEPEQKKQRTSPKTVAAAMQPRVMELNPLLDECKIYESSVEDIPDEEFAKYDVVVASRLGMDQAKRVSAATTSGGGKFYLVDCFGLSGCAMLDLGPDHGYRKEVGKDKLSDVMKVDPYVPLGDMLNLKLRDATGRWDKLPPKIWATYRAYLEYEAKAGKWSCADYADDFVEKTQQWLKTESEKPTSSKPFSEDYLGNEDDLRNIASLATAEVSPVCAVLGGVLGNEIIKAISGRGEPANNILLFDGVDGGCRSFLLQEKNN</sequence>
<feature type="compositionally biased region" description="Basic and acidic residues" evidence="1">
    <location>
        <begin position="52"/>
        <end position="81"/>
    </location>
</feature>
<dbReference type="GO" id="GO:0008641">
    <property type="term" value="F:ubiquitin-like modifier activating enzyme activity"/>
    <property type="evidence" value="ECO:0007669"/>
    <property type="project" value="InterPro"/>
</dbReference>
<organism evidence="2">
    <name type="scientific">Ditylum brightwellii</name>
    <dbReference type="NCBI Taxonomy" id="49249"/>
    <lineage>
        <taxon>Eukaryota</taxon>
        <taxon>Sar</taxon>
        <taxon>Stramenopiles</taxon>
        <taxon>Ochrophyta</taxon>
        <taxon>Bacillariophyta</taxon>
        <taxon>Mediophyceae</taxon>
        <taxon>Lithodesmiophycidae</taxon>
        <taxon>Lithodesmiales</taxon>
        <taxon>Lithodesmiaceae</taxon>
        <taxon>Ditylum</taxon>
    </lineage>
</organism>
<dbReference type="SUPFAM" id="SSF69572">
    <property type="entry name" value="Activating enzymes of the ubiquitin-like proteins"/>
    <property type="match status" value="1"/>
</dbReference>
<dbReference type="Gene3D" id="3.40.50.720">
    <property type="entry name" value="NAD(P)-binding Rossmann-like Domain"/>
    <property type="match status" value="1"/>
</dbReference>
<feature type="region of interest" description="Disordered" evidence="1">
    <location>
        <begin position="39"/>
        <end position="90"/>
    </location>
</feature>
<evidence type="ECO:0000256" key="1">
    <source>
        <dbReference type="SAM" id="MobiDB-lite"/>
    </source>
</evidence>
<protein>
    <recommendedName>
        <fullName evidence="3">THIF-type NAD/FAD binding fold domain-containing protein</fullName>
    </recommendedName>
</protein>
<evidence type="ECO:0000313" key="2">
    <source>
        <dbReference type="EMBL" id="CAD9320124.1"/>
    </source>
</evidence>